<evidence type="ECO:0000256" key="7">
    <source>
        <dbReference type="ARBA" id="ARBA00022827"/>
    </source>
</evidence>
<comment type="function">
    <text evidence="12">Flavin transferase that catalyzes the transfer of the FMN moiety of FAD and its covalent binding to the hydroxyl group of a threonine residue in a target flavoprotein.</text>
</comment>
<dbReference type="PIRSF" id="PIRSF006268">
    <property type="entry name" value="ApbE"/>
    <property type="match status" value="1"/>
</dbReference>
<comment type="cofactor">
    <cofactor evidence="1 12">
        <name>Mg(2+)</name>
        <dbReference type="ChEBI" id="CHEBI:18420"/>
    </cofactor>
</comment>
<evidence type="ECO:0000256" key="8">
    <source>
        <dbReference type="ARBA" id="ARBA00022842"/>
    </source>
</evidence>
<keyword evidence="4 11" id="KW-0285">Flavoprotein</keyword>
<name>A0ABR7NKZ6_9FIRM</name>
<comment type="similarity">
    <text evidence="11 12">Belongs to the ApbE family.</text>
</comment>
<dbReference type="InterPro" id="IPR003374">
    <property type="entry name" value="ApbE-like_sf"/>
</dbReference>
<organism evidence="13 14">
    <name type="scientific">Yanshouia hominis</name>
    <dbReference type="NCBI Taxonomy" id="2763673"/>
    <lineage>
        <taxon>Bacteria</taxon>
        <taxon>Bacillati</taxon>
        <taxon>Bacillota</taxon>
        <taxon>Clostridia</taxon>
        <taxon>Eubacteriales</taxon>
        <taxon>Oscillospiraceae</taxon>
        <taxon>Yanshouia</taxon>
    </lineage>
</organism>
<keyword evidence="6 11" id="KW-0479">Metal-binding</keyword>
<dbReference type="PANTHER" id="PTHR30040">
    <property type="entry name" value="THIAMINE BIOSYNTHESIS LIPOPROTEIN APBE"/>
    <property type="match status" value="1"/>
</dbReference>
<keyword evidence="14" id="KW-1185">Reference proteome</keyword>
<keyword evidence="5 11" id="KW-0808">Transferase</keyword>
<keyword evidence="12" id="KW-0472">Membrane</keyword>
<comment type="caution">
    <text evidence="13">The sequence shown here is derived from an EMBL/GenBank/DDBJ whole genome shotgun (WGS) entry which is preliminary data.</text>
</comment>
<keyword evidence="12" id="KW-1003">Cell membrane</keyword>
<keyword evidence="8 11" id="KW-0460">Magnesium</keyword>
<protein>
    <recommendedName>
        <fullName evidence="3 11">FAD:protein FMN transferase</fullName>
        <ecNumber evidence="2 11">2.7.1.180</ecNumber>
    </recommendedName>
    <alternativeName>
        <fullName evidence="9 11">Flavin transferase</fullName>
    </alternativeName>
</protein>
<evidence type="ECO:0000313" key="14">
    <source>
        <dbReference type="Proteomes" id="UP000658131"/>
    </source>
</evidence>
<dbReference type="RefSeq" id="WP_262400521.1">
    <property type="nucleotide sequence ID" value="NZ_JACRTB010000020.1"/>
</dbReference>
<proteinExistence type="inferred from homology"/>
<evidence type="ECO:0000256" key="1">
    <source>
        <dbReference type="ARBA" id="ARBA00001946"/>
    </source>
</evidence>
<dbReference type="GO" id="GO:0016740">
    <property type="term" value="F:transferase activity"/>
    <property type="evidence" value="ECO:0007669"/>
    <property type="project" value="UniProtKB-KW"/>
</dbReference>
<evidence type="ECO:0000256" key="3">
    <source>
        <dbReference type="ARBA" id="ARBA00016337"/>
    </source>
</evidence>
<dbReference type="Pfam" id="PF02424">
    <property type="entry name" value="ApbE"/>
    <property type="match status" value="1"/>
</dbReference>
<evidence type="ECO:0000256" key="12">
    <source>
        <dbReference type="RuleBase" id="RU363002"/>
    </source>
</evidence>
<evidence type="ECO:0000256" key="4">
    <source>
        <dbReference type="ARBA" id="ARBA00022630"/>
    </source>
</evidence>
<accession>A0ABR7NKZ6</accession>
<dbReference type="InterPro" id="IPR024932">
    <property type="entry name" value="ApbE"/>
</dbReference>
<evidence type="ECO:0000256" key="2">
    <source>
        <dbReference type="ARBA" id="ARBA00011955"/>
    </source>
</evidence>
<keyword evidence="7 11" id="KW-0274">FAD</keyword>
<keyword evidence="12" id="KW-0997">Cell inner membrane</keyword>
<dbReference type="EC" id="2.7.1.180" evidence="2 11"/>
<evidence type="ECO:0000256" key="5">
    <source>
        <dbReference type="ARBA" id="ARBA00022679"/>
    </source>
</evidence>
<gene>
    <name evidence="13" type="ORF">H8717_11610</name>
</gene>
<comment type="catalytic activity">
    <reaction evidence="10 11 12">
        <text>L-threonyl-[protein] + FAD = FMN-L-threonyl-[protein] + AMP + H(+)</text>
        <dbReference type="Rhea" id="RHEA:36847"/>
        <dbReference type="Rhea" id="RHEA-COMP:11060"/>
        <dbReference type="Rhea" id="RHEA-COMP:11061"/>
        <dbReference type="ChEBI" id="CHEBI:15378"/>
        <dbReference type="ChEBI" id="CHEBI:30013"/>
        <dbReference type="ChEBI" id="CHEBI:57692"/>
        <dbReference type="ChEBI" id="CHEBI:74257"/>
        <dbReference type="ChEBI" id="CHEBI:456215"/>
        <dbReference type="EC" id="2.7.1.180"/>
    </reaction>
</comment>
<sequence length="346" mass="37499">MSSTLRISALLLAVLMLLGGCRAMTGRSAEPVSGVEFAMNTWVEQRWYGDEAQETYDDIMACLRDLEARLSLYREDSEISALNASAGREPVRVSRDTFTLLSRAKEFSAESGGLFDVTIAPLTLTWGITSGEPHIPGEEEIAAAQALVDYRGLILDREAQTAMLAREGMKVDLGGIAKGMAASVCAEIPRKHGVSGYLSIGGNTMVCGKKPDGQDFLVGLRDPRGEASEALGSFAMDGLTMATTGDYERYFEQDGVRYHHVLDPFTGRPSASDLISVTVISADGTLADCLSTSIFLRGSGALEQYFARDDCRVIAVTKDLQVYATPGLWDDFTINPSKTQYTFHKS</sequence>
<dbReference type="SUPFAM" id="SSF143631">
    <property type="entry name" value="ApbE-like"/>
    <property type="match status" value="1"/>
</dbReference>
<dbReference type="Proteomes" id="UP000658131">
    <property type="component" value="Unassembled WGS sequence"/>
</dbReference>
<evidence type="ECO:0000256" key="6">
    <source>
        <dbReference type="ARBA" id="ARBA00022723"/>
    </source>
</evidence>
<dbReference type="Gene3D" id="3.10.520.10">
    <property type="entry name" value="ApbE-like domains"/>
    <property type="match status" value="1"/>
</dbReference>
<reference evidence="13 14" key="1">
    <citation type="submission" date="2020-08" db="EMBL/GenBank/DDBJ databases">
        <title>Genome public.</title>
        <authorList>
            <person name="Liu C."/>
            <person name="Sun Q."/>
        </authorList>
    </citation>
    <scope>NUCLEOTIDE SEQUENCE [LARGE SCALE GENOMIC DNA]</scope>
    <source>
        <strain evidence="13 14">BX1</strain>
    </source>
</reference>
<dbReference type="EMBL" id="JACRTB010000020">
    <property type="protein sequence ID" value="MBC8577050.1"/>
    <property type="molecule type" value="Genomic_DNA"/>
</dbReference>
<evidence type="ECO:0000256" key="10">
    <source>
        <dbReference type="ARBA" id="ARBA00048540"/>
    </source>
</evidence>
<keyword evidence="12" id="KW-0449">Lipoprotein</keyword>
<evidence type="ECO:0000313" key="13">
    <source>
        <dbReference type="EMBL" id="MBC8577050.1"/>
    </source>
</evidence>
<evidence type="ECO:0000256" key="9">
    <source>
        <dbReference type="ARBA" id="ARBA00031306"/>
    </source>
</evidence>
<comment type="subcellular location">
    <subcellularLocation>
        <location evidence="12">Cell inner membrane</location>
        <topology evidence="12">Lipid-anchor</topology>
        <orientation evidence="12">Periplasmic side</orientation>
    </subcellularLocation>
</comment>
<dbReference type="PANTHER" id="PTHR30040:SF2">
    <property type="entry name" value="FAD:PROTEIN FMN TRANSFERASE"/>
    <property type="match status" value="1"/>
</dbReference>
<evidence type="ECO:0000256" key="11">
    <source>
        <dbReference type="PIRNR" id="PIRNR006268"/>
    </source>
</evidence>
<dbReference type="PROSITE" id="PS51257">
    <property type="entry name" value="PROKAR_LIPOPROTEIN"/>
    <property type="match status" value="1"/>
</dbReference>